<evidence type="ECO:0000256" key="2">
    <source>
        <dbReference type="ARBA" id="ARBA00022475"/>
    </source>
</evidence>
<evidence type="ECO:0000313" key="8">
    <source>
        <dbReference type="Proteomes" id="UP000070427"/>
    </source>
</evidence>
<evidence type="ECO:0000256" key="4">
    <source>
        <dbReference type="ARBA" id="ARBA00022989"/>
    </source>
</evidence>
<keyword evidence="8" id="KW-1185">Reference proteome</keyword>
<protein>
    <recommendedName>
        <fullName evidence="9">ATP synthase I chain</fullName>
    </recommendedName>
</protein>
<reference evidence="7 8" key="1">
    <citation type="submission" date="2015-12" db="EMBL/GenBank/DDBJ databases">
        <title>Draft genome sequnece of Fervidicola ferrireducens strain Y170.</title>
        <authorList>
            <person name="Patel B.K."/>
        </authorList>
    </citation>
    <scope>NUCLEOTIDE SEQUENCE [LARGE SCALE GENOMIC DNA]</scope>
    <source>
        <strain evidence="7 8">Y170</strain>
    </source>
</reference>
<name>A0A140LBN2_9FIRM</name>
<dbReference type="InterPro" id="IPR005598">
    <property type="entry name" value="ATP_synth_I"/>
</dbReference>
<feature type="transmembrane region" description="Helical" evidence="6">
    <location>
        <begin position="98"/>
        <end position="117"/>
    </location>
</feature>
<dbReference type="Proteomes" id="UP000070427">
    <property type="component" value="Unassembled WGS sequence"/>
</dbReference>
<feature type="transmembrane region" description="Helical" evidence="6">
    <location>
        <begin position="12"/>
        <end position="29"/>
    </location>
</feature>
<organism evidence="7 8">
    <name type="scientific">Fervidicola ferrireducens</name>
    <dbReference type="NCBI Taxonomy" id="520764"/>
    <lineage>
        <taxon>Bacteria</taxon>
        <taxon>Bacillati</taxon>
        <taxon>Bacillota</taxon>
        <taxon>Clostridia</taxon>
        <taxon>Thermosediminibacterales</taxon>
        <taxon>Thermosediminibacteraceae</taxon>
        <taxon>Fervidicola</taxon>
    </lineage>
</organism>
<evidence type="ECO:0000256" key="6">
    <source>
        <dbReference type="SAM" id="Phobius"/>
    </source>
</evidence>
<evidence type="ECO:0000256" key="3">
    <source>
        <dbReference type="ARBA" id="ARBA00022692"/>
    </source>
</evidence>
<sequence>MDRARNTFLEITKKSLVLTMVVTLFLLFLEKDGLLARGFILGASLSNLKFLLIYRELTGLASRTQKEAVLIAVKGFLLRFFVTCIFLIFALICDEKFFIASATGLMVIKIAILSNTIRWRQKRWSSSRG</sequence>
<keyword evidence="3 6" id="KW-0812">Transmembrane</keyword>
<keyword evidence="5 6" id="KW-0472">Membrane</keyword>
<proteinExistence type="predicted"/>
<dbReference type="STRING" id="520764.AN618_07650"/>
<comment type="subcellular location">
    <subcellularLocation>
        <location evidence="1">Cell membrane</location>
        <topology evidence="1">Multi-pass membrane protein</topology>
    </subcellularLocation>
</comment>
<keyword evidence="4 6" id="KW-1133">Transmembrane helix</keyword>
<keyword evidence="2" id="KW-1003">Cell membrane</keyword>
<gene>
    <name evidence="7" type="ORF">AN618_07650</name>
</gene>
<dbReference type="InParanoid" id="A0A140LBN2"/>
<feature type="transmembrane region" description="Helical" evidence="6">
    <location>
        <begin position="69"/>
        <end position="92"/>
    </location>
</feature>
<dbReference type="EMBL" id="LOED01000006">
    <property type="protein sequence ID" value="KXG77957.1"/>
    <property type="molecule type" value="Genomic_DNA"/>
</dbReference>
<dbReference type="AlphaFoldDB" id="A0A140LBN2"/>
<evidence type="ECO:0008006" key="9">
    <source>
        <dbReference type="Google" id="ProtNLM"/>
    </source>
</evidence>
<evidence type="ECO:0000256" key="1">
    <source>
        <dbReference type="ARBA" id="ARBA00004651"/>
    </source>
</evidence>
<accession>A0A140LBN2</accession>
<comment type="caution">
    <text evidence="7">The sequence shown here is derived from an EMBL/GenBank/DDBJ whole genome shotgun (WGS) entry which is preliminary data.</text>
</comment>
<evidence type="ECO:0000313" key="7">
    <source>
        <dbReference type="EMBL" id="KXG77957.1"/>
    </source>
</evidence>
<evidence type="ECO:0000256" key="5">
    <source>
        <dbReference type="ARBA" id="ARBA00023136"/>
    </source>
</evidence>
<dbReference type="Pfam" id="PF03899">
    <property type="entry name" value="ATP-synt_I"/>
    <property type="match status" value="1"/>
</dbReference>
<dbReference type="GO" id="GO:0005886">
    <property type="term" value="C:plasma membrane"/>
    <property type="evidence" value="ECO:0007669"/>
    <property type="project" value="UniProtKB-SubCell"/>
</dbReference>
<feature type="transmembrane region" description="Helical" evidence="6">
    <location>
        <begin position="35"/>
        <end position="57"/>
    </location>
</feature>